<dbReference type="InterPro" id="IPR011990">
    <property type="entry name" value="TPR-like_helical_dom_sf"/>
</dbReference>
<dbReference type="SMART" id="SM00028">
    <property type="entry name" value="TPR"/>
    <property type="match status" value="1"/>
</dbReference>
<proteinExistence type="predicted"/>
<evidence type="ECO:0000256" key="1">
    <source>
        <dbReference type="PROSITE-ProRule" id="PRU00339"/>
    </source>
</evidence>
<accession>A0A7S5DQS2</accession>
<dbReference type="PROSITE" id="PS50005">
    <property type="entry name" value="TPR"/>
    <property type="match status" value="1"/>
</dbReference>
<protein>
    <submittedName>
        <fullName evidence="3">Tetratricopeptide repeat family protein</fullName>
    </submittedName>
</protein>
<dbReference type="Gene3D" id="1.25.40.10">
    <property type="entry name" value="Tetratricopeptide repeat domain"/>
    <property type="match status" value="1"/>
</dbReference>
<sequence>MEALPTEWLMTYKLITFGQLRLVDEIGQAAAFPDKALLILCHARANGWVEKSRAEIARFFWGGIDQTRAYANLRKAVTRILARQSDLGLLFLQFSRDTISVLPNTYVCDLDNLQPTEKIAPLAYFLQIAGTLESDFLVDMTFESQGLASWVEHQREKHILLLRHALLEVNDLDDPAHKTTFKSAALKILDRYPADEAVREAFTKVYGDLGVTRGRTAAAIPKRVPAAAFSTLSPSSPVQASVDEVTQRPPRIVLLPPAASKYPAAAYATALIEDVTVGLCAFRSVSVLAPYTAAQISERTDKPLTYERYSISYVLDTRLTEEGSGCSLFAQLIFFGSDEIIWAERFDIADASLMHSRRELAIRIAAAISDQIIGNEFQRIFFQENGTAYRSFLLGQQTLDRLDLPQVRRARRHFREALRENGRFAPALSGVARSFFFEWLLTARGDSELLTTAEQYARDAITANTSLAAGYRELGVVKLYQRRYDESIEFLQQAESLSPNYANVIASHADTLVQASRPGEGLEKIKLALDLNPLAPDEYFWTAAGASYSLGEYEQALGYIEQMKDKIPADRLAAASWGMLGNTRKAKQFISRTFEVHPGFNLENWIAIVPFKDDWQKKHYIEGLRKAGFR</sequence>
<dbReference type="RefSeq" id="WP_201009194.1">
    <property type="nucleotide sequence ID" value="NZ_MK318969.1"/>
</dbReference>
<reference evidence="3" key="1">
    <citation type="submission" date="2018-12" db="EMBL/GenBank/DDBJ databases">
        <title>Three Rhizobium rhizogenes strains isolated from the same crown gall tumor carry diverse plasmids.</title>
        <authorList>
            <person name="Pulawska J."/>
            <person name="Kuzmanovic N."/>
        </authorList>
    </citation>
    <scope>NUCLEOTIDE SEQUENCE</scope>
    <source>
        <strain evidence="2">C5.7</strain>
        <strain evidence="3">Colt5.8</strain>
        <plasmid evidence="2">pC5.7c</plasmid>
        <plasmid evidence="3">pColt5.8a</plasmid>
    </source>
</reference>
<name>A0A7S5DQS2_RHIRH</name>
<organism evidence="3">
    <name type="scientific">Rhizobium rhizogenes</name>
    <name type="common">Agrobacterium rhizogenes</name>
    <dbReference type="NCBI Taxonomy" id="359"/>
    <lineage>
        <taxon>Bacteria</taxon>
        <taxon>Pseudomonadati</taxon>
        <taxon>Pseudomonadota</taxon>
        <taxon>Alphaproteobacteria</taxon>
        <taxon>Hyphomicrobiales</taxon>
        <taxon>Rhizobiaceae</taxon>
        <taxon>Rhizobium/Agrobacterium group</taxon>
        <taxon>Rhizobium</taxon>
    </lineage>
</organism>
<feature type="repeat" description="TPR" evidence="1">
    <location>
        <begin position="468"/>
        <end position="501"/>
    </location>
</feature>
<evidence type="ECO:0000313" key="3">
    <source>
        <dbReference type="EMBL" id="QCL09608.1"/>
    </source>
</evidence>
<dbReference type="EMBL" id="MK318971">
    <property type="protein sequence ID" value="QCL09608.1"/>
    <property type="molecule type" value="Genomic_DNA"/>
</dbReference>
<keyword evidence="3" id="KW-0614">Plasmid</keyword>
<keyword evidence="1" id="KW-0802">TPR repeat</keyword>
<dbReference type="SUPFAM" id="SSF48452">
    <property type="entry name" value="TPR-like"/>
    <property type="match status" value="1"/>
</dbReference>
<dbReference type="InterPro" id="IPR019734">
    <property type="entry name" value="TPR_rpt"/>
</dbReference>
<dbReference type="EMBL" id="MK318969">
    <property type="protein sequence ID" value="QCL09439.1"/>
    <property type="molecule type" value="Genomic_DNA"/>
</dbReference>
<dbReference type="AlphaFoldDB" id="A0A7S5DQS2"/>
<evidence type="ECO:0000313" key="2">
    <source>
        <dbReference type="EMBL" id="QCL09439.1"/>
    </source>
</evidence>
<geneLocation type="plasmid" evidence="2">
    <name>pC5.7c</name>
</geneLocation>
<geneLocation type="plasmid" evidence="3">
    <name>pColt5.8a</name>
</geneLocation>
<gene>
    <name evidence="2" type="ORF">pC5.7c_572</name>
    <name evidence="3" type="ORF">pC5.8a_116</name>
</gene>